<feature type="transmembrane region" description="Helical" evidence="1">
    <location>
        <begin position="308"/>
        <end position="336"/>
    </location>
</feature>
<organism evidence="2 3">
    <name type="scientific">Thiorhodococcus minor</name>
    <dbReference type="NCBI Taxonomy" id="57489"/>
    <lineage>
        <taxon>Bacteria</taxon>
        <taxon>Pseudomonadati</taxon>
        <taxon>Pseudomonadota</taxon>
        <taxon>Gammaproteobacteria</taxon>
        <taxon>Chromatiales</taxon>
        <taxon>Chromatiaceae</taxon>
        <taxon>Thiorhodococcus</taxon>
    </lineage>
</organism>
<keyword evidence="3" id="KW-1185">Reference proteome</keyword>
<dbReference type="AlphaFoldDB" id="A0A6M0JTT2"/>
<keyword evidence="1" id="KW-0472">Membrane</keyword>
<feature type="transmembrane region" description="Helical" evidence="1">
    <location>
        <begin position="357"/>
        <end position="383"/>
    </location>
</feature>
<feature type="transmembrane region" description="Helical" evidence="1">
    <location>
        <begin position="221"/>
        <end position="243"/>
    </location>
</feature>
<feature type="transmembrane region" description="Helical" evidence="1">
    <location>
        <begin position="20"/>
        <end position="38"/>
    </location>
</feature>
<feature type="transmembrane region" description="Helical" evidence="1">
    <location>
        <begin position="58"/>
        <end position="81"/>
    </location>
</feature>
<sequence length="427" mass="45625">MLNTAGLSLDQAPPIQVPFAFFRVAPLFAALAGAVLLWDGDVVLISRWSAPALAVTHLLALGFLTQVMCGALFQMLSVLAGAPVPRVVWVGRLTQLALVLGCLTLSWGLYSNGRAWLMLGGLLLGLGLAAFVVAVGVALTRARGVPQTLRAMRFALAGLVMTLVFGLVVLAGVLGARIPGLAGWVDLHLSWALLGWVGMLIIGVGYQVVPMFHVTPAYPRWLTRLAAPLVLAALLASTTLVGLGNVGLAVWALLPAILALGAFAVVTLVLQRRRERPRVDTTLLYWWSSMGLILLSSALWLLDGRGEVLGVLLLAGIGVGLPTGMLFKIMPFLSWFHLQHRQVTARRFDVRLPHMQVFMPDGVAQAQFGTFAAMLVLLTAAGFSAGQPWGAYLARAGGAGLIAAASLLAWMQWRCYRAYLDISRQLG</sequence>
<feature type="transmembrane region" description="Helical" evidence="1">
    <location>
        <begin position="93"/>
        <end position="110"/>
    </location>
</feature>
<accession>A0A6M0JTT2</accession>
<reference evidence="2 3" key="1">
    <citation type="submission" date="2020-02" db="EMBL/GenBank/DDBJ databases">
        <title>Genome sequences of Thiorhodococcus mannitoliphagus and Thiorhodococcus minor, purple sulfur photosynthetic bacteria in the gammaproteobacterial family, Chromatiaceae.</title>
        <authorList>
            <person name="Aviles F.A."/>
            <person name="Meyer T.E."/>
            <person name="Kyndt J.A."/>
        </authorList>
    </citation>
    <scope>NUCLEOTIDE SEQUENCE [LARGE SCALE GENOMIC DNA]</scope>
    <source>
        <strain evidence="2 3">DSM 11518</strain>
    </source>
</reference>
<evidence type="ECO:0000256" key="1">
    <source>
        <dbReference type="SAM" id="Phobius"/>
    </source>
</evidence>
<evidence type="ECO:0000313" key="2">
    <source>
        <dbReference type="EMBL" id="NEV60892.1"/>
    </source>
</evidence>
<comment type="caution">
    <text evidence="2">The sequence shown here is derived from an EMBL/GenBank/DDBJ whole genome shotgun (WGS) entry which is preliminary data.</text>
</comment>
<feature type="transmembrane region" description="Helical" evidence="1">
    <location>
        <begin position="389"/>
        <end position="410"/>
    </location>
</feature>
<dbReference type="RefSeq" id="WP_164450942.1">
    <property type="nucleotide sequence ID" value="NZ_JAAIJQ010000006.1"/>
</dbReference>
<dbReference type="Proteomes" id="UP000483379">
    <property type="component" value="Unassembled WGS sequence"/>
</dbReference>
<dbReference type="EMBL" id="JAAIJQ010000006">
    <property type="protein sequence ID" value="NEV60892.1"/>
    <property type="molecule type" value="Genomic_DNA"/>
</dbReference>
<feature type="transmembrane region" description="Helical" evidence="1">
    <location>
        <begin position="116"/>
        <end position="139"/>
    </location>
</feature>
<keyword evidence="1" id="KW-0812">Transmembrane</keyword>
<feature type="transmembrane region" description="Helical" evidence="1">
    <location>
        <begin position="282"/>
        <end position="302"/>
    </location>
</feature>
<proteinExistence type="predicted"/>
<gene>
    <name evidence="2" type="ORF">G3446_03095</name>
</gene>
<protein>
    <submittedName>
        <fullName evidence="2">Uncharacterized protein</fullName>
    </submittedName>
</protein>
<name>A0A6M0JTT2_9GAMM</name>
<evidence type="ECO:0000313" key="3">
    <source>
        <dbReference type="Proteomes" id="UP000483379"/>
    </source>
</evidence>
<keyword evidence="1" id="KW-1133">Transmembrane helix</keyword>
<feature type="transmembrane region" description="Helical" evidence="1">
    <location>
        <begin position="249"/>
        <end position="270"/>
    </location>
</feature>
<feature type="transmembrane region" description="Helical" evidence="1">
    <location>
        <begin position="151"/>
        <end position="176"/>
    </location>
</feature>
<feature type="transmembrane region" description="Helical" evidence="1">
    <location>
        <begin position="188"/>
        <end position="209"/>
    </location>
</feature>